<dbReference type="EMBL" id="JACOGA010000003">
    <property type="protein sequence ID" value="MBC3872660.1"/>
    <property type="molecule type" value="Genomic_DNA"/>
</dbReference>
<proteinExistence type="predicted"/>
<dbReference type="RefSeq" id="WP_186940671.1">
    <property type="nucleotide sequence ID" value="NZ_JACOGA010000003.1"/>
</dbReference>
<feature type="chain" id="PRO_5045478722" description="WD40 repeat protein" evidence="1">
    <location>
        <begin position="23"/>
        <end position="239"/>
    </location>
</feature>
<comment type="caution">
    <text evidence="2">The sequence shown here is derived from an EMBL/GenBank/DDBJ whole genome shotgun (WGS) entry which is preliminary data.</text>
</comment>
<name>A0ABR6Y7S0_9BURK</name>
<reference evidence="2 3" key="1">
    <citation type="submission" date="2020-08" db="EMBL/GenBank/DDBJ databases">
        <title>Novel species isolated from subtropical streams in China.</title>
        <authorList>
            <person name="Lu H."/>
        </authorList>
    </citation>
    <scope>NUCLEOTIDE SEQUENCE [LARGE SCALE GENOMIC DNA]</scope>
    <source>
        <strain evidence="2 3">LX15W</strain>
    </source>
</reference>
<dbReference type="Proteomes" id="UP000624279">
    <property type="component" value="Unassembled WGS sequence"/>
</dbReference>
<organism evidence="2 3">
    <name type="scientific">Undibacterium flavidum</name>
    <dbReference type="NCBI Taxonomy" id="2762297"/>
    <lineage>
        <taxon>Bacteria</taxon>
        <taxon>Pseudomonadati</taxon>
        <taxon>Pseudomonadota</taxon>
        <taxon>Betaproteobacteria</taxon>
        <taxon>Burkholderiales</taxon>
        <taxon>Oxalobacteraceae</taxon>
        <taxon>Undibacterium</taxon>
    </lineage>
</organism>
<gene>
    <name evidence="2" type="ORF">H8K55_03595</name>
</gene>
<keyword evidence="1" id="KW-0732">Signal</keyword>
<evidence type="ECO:0000313" key="3">
    <source>
        <dbReference type="Proteomes" id="UP000624279"/>
    </source>
</evidence>
<sequence length="239" mass="26149">MKKMLCMLVYAVLLFATDACHAEGGNFAALSKSVCSEKSPSASSHAFDYRSPDGEKSIVVGPRPDGELFTRLNIGLKSYNISLPEYPCPEFLWASDSTAFFVNSSDGGAVGNFDITVIKIEANGILKIDPIKLVRRDFKSNYPKCFSPEEPNFAGVNWINGSKNLLVIGEVIPHSNCDMAGTFAAYEIAVGSGKILKKYSQIKAKQSFMSWMGPELKNADDNCFLKPGSCDIPDLHKRK</sequence>
<evidence type="ECO:0008006" key="4">
    <source>
        <dbReference type="Google" id="ProtNLM"/>
    </source>
</evidence>
<accession>A0ABR6Y7S0</accession>
<keyword evidence="3" id="KW-1185">Reference proteome</keyword>
<protein>
    <recommendedName>
        <fullName evidence="4">WD40 repeat protein</fullName>
    </recommendedName>
</protein>
<feature type="signal peptide" evidence="1">
    <location>
        <begin position="1"/>
        <end position="22"/>
    </location>
</feature>
<evidence type="ECO:0000256" key="1">
    <source>
        <dbReference type="SAM" id="SignalP"/>
    </source>
</evidence>
<evidence type="ECO:0000313" key="2">
    <source>
        <dbReference type="EMBL" id="MBC3872660.1"/>
    </source>
</evidence>